<dbReference type="InterPro" id="IPR038765">
    <property type="entry name" value="Papain-like_cys_pep_sf"/>
</dbReference>
<dbReference type="Pfam" id="PF00877">
    <property type="entry name" value="NLPC_P60"/>
    <property type="match status" value="1"/>
</dbReference>
<evidence type="ECO:0000256" key="4">
    <source>
        <dbReference type="ARBA" id="ARBA00022801"/>
    </source>
</evidence>
<feature type="signal peptide" evidence="6">
    <location>
        <begin position="1"/>
        <end position="21"/>
    </location>
</feature>
<feature type="domain" description="SLH" evidence="7">
    <location>
        <begin position="193"/>
        <end position="256"/>
    </location>
</feature>
<dbReference type="InterPro" id="IPR051202">
    <property type="entry name" value="Peptidase_C40"/>
</dbReference>
<evidence type="ECO:0000259" key="7">
    <source>
        <dbReference type="PROSITE" id="PS51272"/>
    </source>
</evidence>
<evidence type="ECO:0000313" key="9">
    <source>
        <dbReference type="EMBL" id="RQW75464.1"/>
    </source>
</evidence>
<comment type="similarity">
    <text evidence="1">Belongs to the peptidase C40 family.</text>
</comment>
<dbReference type="AlphaFoldDB" id="A0A3N9UH81"/>
<keyword evidence="3 6" id="KW-0732">Signal</keyword>
<protein>
    <submittedName>
        <fullName evidence="9">Peptidase</fullName>
    </submittedName>
</protein>
<evidence type="ECO:0000256" key="6">
    <source>
        <dbReference type="SAM" id="SignalP"/>
    </source>
</evidence>
<dbReference type="Proteomes" id="UP000274033">
    <property type="component" value="Unassembled WGS sequence"/>
</dbReference>
<keyword evidence="2" id="KW-0645">Protease</keyword>
<feature type="domain" description="NlpC/P60" evidence="8">
    <location>
        <begin position="29"/>
        <end position="152"/>
    </location>
</feature>
<organism evidence="9 10">
    <name type="scientific">Lysinibacillus composti</name>
    <dbReference type="NCBI Taxonomy" id="720633"/>
    <lineage>
        <taxon>Bacteria</taxon>
        <taxon>Bacillati</taxon>
        <taxon>Bacillota</taxon>
        <taxon>Bacilli</taxon>
        <taxon>Bacillales</taxon>
        <taxon>Bacillaceae</taxon>
        <taxon>Lysinibacillus</taxon>
    </lineage>
</organism>
<evidence type="ECO:0000313" key="10">
    <source>
        <dbReference type="Proteomes" id="UP000274033"/>
    </source>
</evidence>
<dbReference type="Pfam" id="PF00395">
    <property type="entry name" value="SLH"/>
    <property type="match status" value="2"/>
</dbReference>
<keyword evidence="4" id="KW-0378">Hydrolase</keyword>
<dbReference type="SUPFAM" id="SSF54001">
    <property type="entry name" value="Cysteine proteinases"/>
    <property type="match status" value="1"/>
</dbReference>
<keyword evidence="10" id="KW-1185">Reference proteome</keyword>
<evidence type="ECO:0000256" key="1">
    <source>
        <dbReference type="ARBA" id="ARBA00007074"/>
    </source>
</evidence>
<evidence type="ECO:0000256" key="5">
    <source>
        <dbReference type="ARBA" id="ARBA00022807"/>
    </source>
</evidence>
<proteinExistence type="inferred from homology"/>
<dbReference type="PANTHER" id="PTHR47053:SF1">
    <property type="entry name" value="MUREIN DD-ENDOPEPTIDASE MEPH-RELATED"/>
    <property type="match status" value="1"/>
</dbReference>
<dbReference type="PANTHER" id="PTHR47053">
    <property type="entry name" value="MUREIN DD-ENDOPEPTIDASE MEPH-RELATED"/>
    <property type="match status" value="1"/>
</dbReference>
<dbReference type="RefSeq" id="WP_124763766.1">
    <property type="nucleotide sequence ID" value="NZ_JAFBDY010000003.1"/>
</dbReference>
<dbReference type="OrthoDB" id="9813368at2"/>
<evidence type="ECO:0000259" key="8">
    <source>
        <dbReference type="PROSITE" id="PS51935"/>
    </source>
</evidence>
<dbReference type="GO" id="GO:0006508">
    <property type="term" value="P:proteolysis"/>
    <property type="evidence" value="ECO:0007669"/>
    <property type="project" value="UniProtKB-KW"/>
</dbReference>
<feature type="chain" id="PRO_5038974561" evidence="6">
    <location>
        <begin position="22"/>
        <end position="307"/>
    </location>
</feature>
<sequence>MKKRWLLPIFASFMIFTGIGALDENEVEAATISELQSTAKQYLGVPYRYGGTSTNTGIDCSAYTRLVFSKLGYSLERTSRAQYTQGTPVSKKNLKAGDLVFFNTSGSGISHVGIYLGSGKFISATSSSGVDIDNIDDRYYWGSRYIGAKRIANFSTTEVAEVKSAAIDFNIYASRGQVAIQLAEALGLDTSDTNSPFNDVKPDSKYAGAVTALYKIGAFNGDEKGNFKPSSPITRGQLSYVLVGAFDLKLQGEAEQFTDVPKKHWAYQGVSILSSNKITVGKGDGTFAVNDNVTHKHINAFIDRLTR</sequence>
<keyword evidence="5" id="KW-0788">Thiol protease</keyword>
<dbReference type="PROSITE" id="PS51272">
    <property type="entry name" value="SLH"/>
    <property type="match status" value="2"/>
</dbReference>
<dbReference type="PROSITE" id="PS51935">
    <property type="entry name" value="NLPC_P60"/>
    <property type="match status" value="1"/>
</dbReference>
<evidence type="ECO:0000256" key="3">
    <source>
        <dbReference type="ARBA" id="ARBA00022729"/>
    </source>
</evidence>
<accession>A0A3N9UH81</accession>
<dbReference type="EMBL" id="RRCT01000004">
    <property type="protein sequence ID" value="RQW75464.1"/>
    <property type="molecule type" value="Genomic_DNA"/>
</dbReference>
<reference evidence="9 10" key="1">
    <citation type="journal article" date="2013" name="J. Microbiol.">
        <title>Lysinibacillus chungkukjangi sp. nov., isolated from Chungkukjang, Korean fermented soybean food.</title>
        <authorList>
            <person name="Kim S.J."/>
            <person name="Jang Y.H."/>
            <person name="Hamada M."/>
            <person name="Ahn J.H."/>
            <person name="Weon H.Y."/>
            <person name="Suzuki K."/>
            <person name="Whang K.S."/>
            <person name="Kwon S.W."/>
        </authorList>
    </citation>
    <scope>NUCLEOTIDE SEQUENCE [LARGE SCALE GENOMIC DNA]</scope>
    <source>
        <strain evidence="9 10">MCCC 1A12701</strain>
    </source>
</reference>
<dbReference type="GO" id="GO:0008234">
    <property type="term" value="F:cysteine-type peptidase activity"/>
    <property type="evidence" value="ECO:0007669"/>
    <property type="project" value="UniProtKB-KW"/>
</dbReference>
<gene>
    <name evidence="9" type="ORF">EBB45_06880</name>
</gene>
<dbReference type="InterPro" id="IPR001119">
    <property type="entry name" value="SLH_dom"/>
</dbReference>
<name>A0A3N9UH81_9BACI</name>
<comment type="caution">
    <text evidence="9">The sequence shown here is derived from an EMBL/GenBank/DDBJ whole genome shotgun (WGS) entry which is preliminary data.</text>
</comment>
<evidence type="ECO:0000256" key="2">
    <source>
        <dbReference type="ARBA" id="ARBA00022670"/>
    </source>
</evidence>
<dbReference type="Gene3D" id="3.90.1720.10">
    <property type="entry name" value="endopeptidase domain like (from Nostoc punctiforme)"/>
    <property type="match status" value="1"/>
</dbReference>
<dbReference type="InterPro" id="IPR000064">
    <property type="entry name" value="NLP_P60_dom"/>
</dbReference>
<feature type="domain" description="SLH" evidence="7">
    <location>
        <begin position="257"/>
        <end position="307"/>
    </location>
</feature>